<evidence type="ECO:0000256" key="2">
    <source>
        <dbReference type="ARBA" id="ARBA00023235"/>
    </source>
</evidence>
<dbReference type="Pfam" id="PF01177">
    <property type="entry name" value="Asp_Glu_race"/>
    <property type="match status" value="1"/>
</dbReference>
<dbReference type="Gene3D" id="3.40.50.1860">
    <property type="match status" value="2"/>
</dbReference>
<name>A0A023C100_9FLAO</name>
<evidence type="ECO:0000313" key="4">
    <source>
        <dbReference type="Proteomes" id="UP000023541"/>
    </source>
</evidence>
<dbReference type="InterPro" id="IPR004380">
    <property type="entry name" value="Asp_race"/>
</dbReference>
<dbReference type="GO" id="GO:0047661">
    <property type="term" value="F:amino-acid racemase activity"/>
    <property type="evidence" value="ECO:0007669"/>
    <property type="project" value="InterPro"/>
</dbReference>
<dbReference type="STRING" id="1317122.ATO12_01835"/>
<dbReference type="InterPro" id="IPR001920">
    <property type="entry name" value="Asp/Glu_race"/>
</dbReference>
<dbReference type="NCBIfam" id="TIGR00035">
    <property type="entry name" value="asp_race"/>
    <property type="match status" value="1"/>
</dbReference>
<organism evidence="3 4">
    <name type="scientific">Aquimarina atlantica</name>
    <dbReference type="NCBI Taxonomy" id="1317122"/>
    <lineage>
        <taxon>Bacteria</taxon>
        <taxon>Pseudomonadati</taxon>
        <taxon>Bacteroidota</taxon>
        <taxon>Flavobacteriia</taxon>
        <taxon>Flavobacteriales</taxon>
        <taxon>Flavobacteriaceae</taxon>
        <taxon>Aquimarina</taxon>
    </lineage>
</organism>
<dbReference type="InterPro" id="IPR033134">
    <property type="entry name" value="Asp/Glu_racemase_AS_2"/>
</dbReference>
<dbReference type="SUPFAM" id="SSF53681">
    <property type="entry name" value="Aspartate/glutamate racemase"/>
    <property type="match status" value="2"/>
</dbReference>
<dbReference type="EMBL" id="AQRA01000001">
    <property type="protein sequence ID" value="EZH75548.1"/>
    <property type="molecule type" value="Genomic_DNA"/>
</dbReference>
<dbReference type="InterPro" id="IPR015942">
    <property type="entry name" value="Asp/Glu/hydantoin_racemase"/>
</dbReference>
<protein>
    <submittedName>
        <fullName evidence="3">Aspartate racemase</fullName>
    </submittedName>
</protein>
<sequence>MKTIGLIGGMSWESSALYYELINKHTKELLGGFHSAKCILASVDFAEIENLQRNDDWDELNTLMVKSAKQLENAGADLIILCTNTMHLCSEEIIKSTSVPFLHIASATGKNIKSKGLKKLALLGTKFTMERDFYRNTLKEFDIEIVLPNQNDRELIHQIIYKELVLGNIKDSSREEFKRIIKALEHEGAEGVILGCTEIPLLIKQDDVDIPVFDTTKIHAESAVEIALQKEYIV</sequence>
<dbReference type="Proteomes" id="UP000023541">
    <property type="component" value="Unassembled WGS sequence"/>
</dbReference>
<comment type="caution">
    <text evidence="3">The sequence shown here is derived from an EMBL/GenBank/DDBJ whole genome shotgun (WGS) entry which is preliminary data.</text>
</comment>
<accession>A0A023C100</accession>
<dbReference type="PROSITE" id="PS00924">
    <property type="entry name" value="ASP_GLU_RACEMASE_2"/>
    <property type="match status" value="1"/>
</dbReference>
<evidence type="ECO:0000256" key="1">
    <source>
        <dbReference type="ARBA" id="ARBA00007847"/>
    </source>
</evidence>
<keyword evidence="4" id="KW-1185">Reference proteome</keyword>
<dbReference type="AlphaFoldDB" id="A0A023C100"/>
<dbReference type="OrthoDB" id="9803739at2"/>
<proteinExistence type="inferred from homology"/>
<dbReference type="eggNOG" id="COG1794">
    <property type="taxonomic scope" value="Bacteria"/>
</dbReference>
<gene>
    <name evidence="3" type="ORF">ATO12_01835</name>
</gene>
<dbReference type="PANTHER" id="PTHR21198:SF7">
    <property type="entry name" value="ASPARTATE-GLUTAMATE RACEMASE FAMILY"/>
    <property type="match status" value="1"/>
</dbReference>
<evidence type="ECO:0000313" key="3">
    <source>
        <dbReference type="EMBL" id="EZH75548.1"/>
    </source>
</evidence>
<reference evidence="3 4" key="1">
    <citation type="submission" date="2014-04" db="EMBL/GenBank/DDBJ databases">
        <title>Aquimarina sp. 22II-S11-z7 Genome Sequencing.</title>
        <authorList>
            <person name="Lai Q."/>
        </authorList>
    </citation>
    <scope>NUCLEOTIDE SEQUENCE [LARGE SCALE GENOMIC DNA]</scope>
    <source>
        <strain evidence="3 4">22II-S11-z7</strain>
    </source>
</reference>
<keyword evidence="2" id="KW-0413">Isomerase</keyword>
<dbReference type="RefSeq" id="WP_034238117.1">
    <property type="nucleotide sequence ID" value="NZ_AQRA01000001.1"/>
</dbReference>
<comment type="similarity">
    <text evidence="1">Belongs to the aspartate/glutamate racemases family.</text>
</comment>
<dbReference type="PANTHER" id="PTHR21198">
    <property type="entry name" value="GLUTAMATE RACEMASE"/>
    <property type="match status" value="1"/>
</dbReference>